<dbReference type="InterPro" id="IPR036736">
    <property type="entry name" value="ACP-like_sf"/>
</dbReference>
<dbReference type="OrthoDB" id="9810922at2"/>
<sequence length="89" mass="9798">MDGGQAHKLVAQAIERLTPDVDLGTLDDQADLRDELALDSIDFLVFVDMIGKQVGHLIQEYDYPVLTTVGGCVDYLQEQGSGSYVHTWS</sequence>
<evidence type="ECO:0000313" key="2">
    <source>
        <dbReference type="Proteomes" id="UP000468735"/>
    </source>
</evidence>
<dbReference type="EMBL" id="WBMT01000018">
    <property type="protein sequence ID" value="KAB2343651.1"/>
    <property type="molecule type" value="Genomic_DNA"/>
</dbReference>
<gene>
    <name evidence="1" type="ORF">F8566_33510</name>
</gene>
<dbReference type="Gene3D" id="1.10.1200.10">
    <property type="entry name" value="ACP-like"/>
    <property type="match status" value="1"/>
</dbReference>
<keyword evidence="2" id="KW-1185">Reference proteome</keyword>
<dbReference type="SUPFAM" id="SSF47336">
    <property type="entry name" value="ACP-like"/>
    <property type="match status" value="1"/>
</dbReference>
<protein>
    <submittedName>
        <fullName evidence="1">Acyl carrier protein</fullName>
    </submittedName>
</protein>
<proteinExistence type="predicted"/>
<comment type="caution">
    <text evidence="1">The sequence shown here is derived from an EMBL/GenBank/DDBJ whole genome shotgun (WGS) entry which is preliminary data.</text>
</comment>
<accession>A0A6H9YE46</accession>
<evidence type="ECO:0000313" key="1">
    <source>
        <dbReference type="EMBL" id="KAB2343651.1"/>
    </source>
</evidence>
<reference evidence="1 2" key="1">
    <citation type="submission" date="2019-09" db="EMBL/GenBank/DDBJ databases">
        <title>Actinomadura physcomitrii sp. nov., a novel actinomycete isolated from moss [Physcomitrium sphaericum (Ludw) Fuernr].</title>
        <authorList>
            <person name="Zhuang X."/>
            <person name="Liu C."/>
        </authorList>
    </citation>
    <scope>NUCLEOTIDE SEQUENCE [LARGE SCALE GENOMIC DNA]</scope>
    <source>
        <strain evidence="1 2">HMC1</strain>
    </source>
</reference>
<dbReference type="AlphaFoldDB" id="A0A6H9YE46"/>
<dbReference type="RefSeq" id="WP_151565875.1">
    <property type="nucleotide sequence ID" value="NZ_WBMT01000018.1"/>
</dbReference>
<dbReference type="Proteomes" id="UP000468735">
    <property type="component" value="Unassembled WGS sequence"/>
</dbReference>
<organism evidence="1 2">
    <name type="scientific">Actinomadura rudentiformis</name>
    <dbReference type="NCBI Taxonomy" id="359158"/>
    <lineage>
        <taxon>Bacteria</taxon>
        <taxon>Bacillati</taxon>
        <taxon>Actinomycetota</taxon>
        <taxon>Actinomycetes</taxon>
        <taxon>Streptosporangiales</taxon>
        <taxon>Thermomonosporaceae</taxon>
        <taxon>Actinomadura</taxon>
    </lineage>
</organism>
<name>A0A6H9YE46_9ACTN</name>